<evidence type="ECO:0000259" key="2">
    <source>
        <dbReference type="Pfam" id="PF13581"/>
    </source>
</evidence>
<keyword evidence="1" id="KW-0418">Kinase</keyword>
<dbReference type="CDD" id="cd16936">
    <property type="entry name" value="HATPase_RsbW-like"/>
    <property type="match status" value="1"/>
</dbReference>
<dbReference type="PANTHER" id="PTHR35526">
    <property type="entry name" value="ANTI-SIGMA-F FACTOR RSBW-RELATED"/>
    <property type="match status" value="1"/>
</dbReference>
<dbReference type="SUPFAM" id="SSF55874">
    <property type="entry name" value="ATPase domain of HSP90 chaperone/DNA topoisomerase II/histidine kinase"/>
    <property type="match status" value="1"/>
</dbReference>
<name>A0ABN3TXD3_9ACTN</name>
<dbReference type="Proteomes" id="UP001501842">
    <property type="component" value="Unassembled WGS sequence"/>
</dbReference>
<proteinExistence type="predicted"/>
<accession>A0ABN3TXD3</accession>
<dbReference type="EMBL" id="BAAATZ010000003">
    <property type="protein sequence ID" value="GAA2719836.1"/>
    <property type="molecule type" value="Genomic_DNA"/>
</dbReference>
<keyword evidence="1" id="KW-0723">Serine/threonine-protein kinase</keyword>
<dbReference type="InterPro" id="IPR050267">
    <property type="entry name" value="Anti-sigma-factor_SerPK"/>
</dbReference>
<organism evidence="3 4">
    <name type="scientific">Actinocorallia aurantiaca</name>
    <dbReference type="NCBI Taxonomy" id="46204"/>
    <lineage>
        <taxon>Bacteria</taxon>
        <taxon>Bacillati</taxon>
        <taxon>Actinomycetota</taxon>
        <taxon>Actinomycetes</taxon>
        <taxon>Streptosporangiales</taxon>
        <taxon>Thermomonosporaceae</taxon>
        <taxon>Actinocorallia</taxon>
    </lineage>
</organism>
<dbReference type="RefSeq" id="WP_344448580.1">
    <property type="nucleotide sequence ID" value="NZ_BAAATZ010000003.1"/>
</dbReference>
<evidence type="ECO:0000313" key="4">
    <source>
        <dbReference type="Proteomes" id="UP001501842"/>
    </source>
</evidence>
<keyword evidence="4" id="KW-1185">Reference proteome</keyword>
<evidence type="ECO:0000256" key="1">
    <source>
        <dbReference type="ARBA" id="ARBA00022527"/>
    </source>
</evidence>
<dbReference type="PANTHER" id="PTHR35526:SF3">
    <property type="entry name" value="ANTI-SIGMA-F FACTOR RSBW"/>
    <property type="match status" value="1"/>
</dbReference>
<dbReference type="Gene3D" id="3.30.565.10">
    <property type="entry name" value="Histidine kinase-like ATPase, C-terminal domain"/>
    <property type="match status" value="1"/>
</dbReference>
<dbReference type="InterPro" id="IPR036890">
    <property type="entry name" value="HATPase_C_sf"/>
</dbReference>
<evidence type="ECO:0000313" key="3">
    <source>
        <dbReference type="EMBL" id="GAA2719836.1"/>
    </source>
</evidence>
<comment type="caution">
    <text evidence="3">The sequence shown here is derived from an EMBL/GenBank/DDBJ whole genome shotgun (WGS) entry which is preliminary data.</text>
</comment>
<gene>
    <name evidence="3" type="ORF">GCM10010439_06390</name>
</gene>
<protein>
    <recommendedName>
        <fullName evidence="2">Histidine kinase/HSP90-like ATPase domain-containing protein</fullName>
    </recommendedName>
</protein>
<feature type="domain" description="Histidine kinase/HSP90-like ATPase" evidence="2">
    <location>
        <begin position="10"/>
        <end position="110"/>
    </location>
</feature>
<keyword evidence="1" id="KW-0808">Transferase</keyword>
<dbReference type="Pfam" id="PF13581">
    <property type="entry name" value="HATPase_c_2"/>
    <property type="match status" value="1"/>
</dbReference>
<reference evidence="3 4" key="1">
    <citation type="journal article" date="2019" name="Int. J. Syst. Evol. Microbiol.">
        <title>The Global Catalogue of Microorganisms (GCM) 10K type strain sequencing project: providing services to taxonomists for standard genome sequencing and annotation.</title>
        <authorList>
            <consortium name="The Broad Institute Genomics Platform"/>
            <consortium name="The Broad Institute Genome Sequencing Center for Infectious Disease"/>
            <person name="Wu L."/>
            <person name="Ma J."/>
        </authorList>
    </citation>
    <scope>NUCLEOTIDE SEQUENCE [LARGE SCALE GENOMIC DNA]</scope>
    <source>
        <strain evidence="3 4">JCM 8201</strain>
    </source>
</reference>
<dbReference type="InterPro" id="IPR003594">
    <property type="entry name" value="HATPase_dom"/>
</dbReference>
<sequence length="126" mass="14421">MLTATRITMPGRPEQVRVARRWLAAWLGADHPAEYAAVQLLSETFGNSVLYARPGGMVELTAELSDQQVRVEVVDCGGNGEPRLRYDPESDRESGRGLYILDFLAKEWGWERLSDQRLRFWYTVTF</sequence>